<keyword evidence="5" id="KW-0653">Protein transport</keyword>
<dbReference type="InterPro" id="IPR016024">
    <property type="entry name" value="ARM-type_fold"/>
</dbReference>
<dbReference type="GO" id="GO:0006606">
    <property type="term" value="P:protein import into nucleus"/>
    <property type="evidence" value="ECO:0007669"/>
    <property type="project" value="InterPro"/>
</dbReference>
<feature type="region of interest" description="Disordered" evidence="6">
    <location>
        <begin position="41"/>
        <end position="63"/>
    </location>
</feature>
<comment type="subcellular location">
    <subcellularLocation>
        <location evidence="1">Cytoplasm</location>
    </subcellularLocation>
</comment>
<protein>
    <recommendedName>
        <fullName evidence="9">HEAT repeat domain containing protein</fullName>
    </recommendedName>
</protein>
<evidence type="ECO:0000313" key="8">
    <source>
        <dbReference type="Proteomes" id="UP000011083"/>
    </source>
</evidence>
<dbReference type="Proteomes" id="UP000011083">
    <property type="component" value="Unassembled WGS sequence"/>
</dbReference>
<accession>L8GZY6</accession>
<evidence type="ECO:0000313" key="7">
    <source>
        <dbReference type="EMBL" id="ELR18068.1"/>
    </source>
</evidence>
<dbReference type="InterPro" id="IPR040122">
    <property type="entry name" value="Importin_beta"/>
</dbReference>
<evidence type="ECO:0000256" key="6">
    <source>
        <dbReference type="SAM" id="MobiDB-lite"/>
    </source>
</evidence>
<dbReference type="EMBL" id="KB007961">
    <property type="protein sequence ID" value="ELR18068.1"/>
    <property type="molecule type" value="Genomic_DNA"/>
</dbReference>
<organism evidence="7 8">
    <name type="scientific">Acanthamoeba castellanii (strain ATCC 30010 / Neff)</name>
    <dbReference type="NCBI Taxonomy" id="1257118"/>
    <lineage>
        <taxon>Eukaryota</taxon>
        <taxon>Amoebozoa</taxon>
        <taxon>Discosea</taxon>
        <taxon>Longamoebia</taxon>
        <taxon>Centramoebida</taxon>
        <taxon>Acanthamoebidae</taxon>
        <taxon>Acanthamoeba</taxon>
    </lineage>
</organism>
<gene>
    <name evidence="7" type="ORF">ACA1_162530</name>
</gene>
<keyword evidence="2" id="KW-0813">Transport</keyword>
<keyword evidence="4" id="KW-0677">Repeat</keyword>
<dbReference type="GO" id="GO:0005737">
    <property type="term" value="C:cytoplasm"/>
    <property type="evidence" value="ECO:0007669"/>
    <property type="project" value="UniProtKB-SubCell"/>
</dbReference>
<keyword evidence="8" id="KW-1185">Reference proteome</keyword>
<dbReference type="OrthoDB" id="951172at2759"/>
<dbReference type="VEuPathDB" id="AmoebaDB:ACA1_162530"/>
<dbReference type="SUPFAM" id="SSF48371">
    <property type="entry name" value="ARM repeat"/>
    <property type="match status" value="1"/>
</dbReference>
<evidence type="ECO:0008006" key="9">
    <source>
        <dbReference type="Google" id="ProtNLM"/>
    </source>
</evidence>
<feature type="region of interest" description="Disordered" evidence="6">
    <location>
        <begin position="557"/>
        <end position="580"/>
    </location>
</feature>
<proteinExistence type="predicted"/>
<dbReference type="InterPro" id="IPR011989">
    <property type="entry name" value="ARM-like"/>
</dbReference>
<reference evidence="7 8" key="1">
    <citation type="journal article" date="2013" name="Genome Biol.">
        <title>Genome of Acanthamoeba castellanii highlights extensive lateral gene transfer and early evolution of tyrosine kinase signaling.</title>
        <authorList>
            <person name="Clarke M."/>
            <person name="Lohan A.J."/>
            <person name="Liu B."/>
            <person name="Lagkouvardos I."/>
            <person name="Roy S."/>
            <person name="Zafar N."/>
            <person name="Bertelli C."/>
            <person name="Schilde C."/>
            <person name="Kianianmomeni A."/>
            <person name="Burglin T.R."/>
            <person name="Frech C."/>
            <person name="Turcotte B."/>
            <person name="Kopec K.O."/>
            <person name="Synnott J.M."/>
            <person name="Choo C."/>
            <person name="Paponov I."/>
            <person name="Finkler A."/>
            <person name="Soon Heng Tan C."/>
            <person name="Hutchins A.P."/>
            <person name="Weinmeier T."/>
            <person name="Rattei T."/>
            <person name="Chu J.S."/>
            <person name="Gimenez G."/>
            <person name="Irimia M."/>
            <person name="Rigden D.J."/>
            <person name="Fitzpatrick D.A."/>
            <person name="Lorenzo-Morales J."/>
            <person name="Bateman A."/>
            <person name="Chiu C.H."/>
            <person name="Tang P."/>
            <person name="Hegemann P."/>
            <person name="Fromm H."/>
            <person name="Raoult D."/>
            <person name="Greub G."/>
            <person name="Miranda-Saavedra D."/>
            <person name="Chen N."/>
            <person name="Nash P."/>
            <person name="Ginger M.L."/>
            <person name="Horn M."/>
            <person name="Schaap P."/>
            <person name="Caler L."/>
            <person name="Loftus B."/>
        </authorList>
    </citation>
    <scope>NUCLEOTIDE SEQUENCE [LARGE SCALE GENOMIC DNA]</scope>
    <source>
        <strain evidence="7 8">Neff</strain>
    </source>
</reference>
<dbReference type="STRING" id="1257118.L8GZY6"/>
<evidence type="ECO:0000256" key="3">
    <source>
        <dbReference type="ARBA" id="ARBA00022490"/>
    </source>
</evidence>
<name>L8GZY6_ACACF</name>
<dbReference type="RefSeq" id="XP_004340087.1">
    <property type="nucleotide sequence ID" value="XM_004340039.1"/>
</dbReference>
<dbReference type="KEGG" id="acan:ACA1_162530"/>
<dbReference type="GeneID" id="14918830"/>
<keyword evidence="3" id="KW-0963">Cytoplasm</keyword>
<feature type="compositionally biased region" description="Basic and acidic residues" evidence="6">
    <location>
        <begin position="565"/>
        <end position="576"/>
    </location>
</feature>
<evidence type="ECO:0000256" key="1">
    <source>
        <dbReference type="ARBA" id="ARBA00004496"/>
    </source>
</evidence>
<feature type="compositionally biased region" description="Polar residues" evidence="6">
    <location>
        <begin position="47"/>
        <end position="59"/>
    </location>
</feature>
<evidence type="ECO:0000256" key="2">
    <source>
        <dbReference type="ARBA" id="ARBA00022448"/>
    </source>
</evidence>
<dbReference type="Gene3D" id="1.25.10.10">
    <property type="entry name" value="Leucine-rich Repeat Variant"/>
    <property type="match status" value="1"/>
</dbReference>
<dbReference type="PANTHER" id="PTHR10527">
    <property type="entry name" value="IMPORTIN BETA"/>
    <property type="match status" value="1"/>
</dbReference>
<evidence type="ECO:0000256" key="5">
    <source>
        <dbReference type="ARBA" id="ARBA00022927"/>
    </source>
</evidence>
<sequence>MAVDGLSSWVEEPVWRRPVSSSIAVLPVELQELITKELARKPGPVKTASQQHVPSTMQVPDSDEPVSEQLRKASANLLDILSQCFEDLAVEVLRVVPAMVRSDSPWQLRESGVFLMGIVAESMYKLWEPSSIKQLLRHFNAAAIPSLAVPQPKLREIACWTVSRFARSVLNTDEARRGSDIDGRAVVDSLLEMMRTDPKVHAAVMTALANLVEQGLFHQMPEQGRALLENIITLGRNPSGHLLDLISTCFESPDFTSIVDVELEQLLVPLLLDAVERATLDLDLSNKSTVEYLDIALSAVANLVPSMKDRFKPFVERVAGQIERVRAHQATGAGEAENQRQLAGACTDLCSRLFEEGCDLSRFISPARLVAIADLPSQEGFALLGELAKLGPDPLKDSLPHIEATLAALFAERRHCRGGDPVLHNAEWAAGQLARHMATGLQLSWVNNFLTLCRSFGTHNRAATLLQLGLHHAHVLPASLVRDALLACLHCFTPDQEPWEQSRAVIVVGLPNLVLRCLAPAGLGQRLSEAQARALLVFFVRQIDWLCCHAPEASPSYAGGTVSDEGDRVLREPDRNTDDDDDVYVDEQRVCDALNALASAEQVGAWIDEAYATADDSERGRWRAIVEHYVVGAGGRHYTPLLLALRRSK</sequence>
<dbReference type="AlphaFoldDB" id="L8GZY6"/>
<evidence type="ECO:0000256" key="4">
    <source>
        <dbReference type="ARBA" id="ARBA00022737"/>
    </source>
</evidence>